<evidence type="ECO:0000256" key="1">
    <source>
        <dbReference type="ARBA" id="ARBA00004651"/>
    </source>
</evidence>
<feature type="transmembrane region" description="Helical" evidence="6">
    <location>
        <begin position="186"/>
        <end position="205"/>
    </location>
</feature>
<reference evidence="8" key="1">
    <citation type="journal article" date="2019" name="Int. J. Syst. Evol. Microbiol.">
        <title>The Global Catalogue of Microorganisms (GCM) 10K type strain sequencing project: providing services to taxonomists for standard genome sequencing and annotation.</title>
        <authorList>
            <consortium name="The Broad Institute Genomics Platform"/>
            <consortium name="The Broad Institute Genome Sequencing Center for Infectious Disease"/>
            <person name="Wu L."/>
            <person name="Ma J."/>
        </authorList>
    </citation>
    <scope>NUCLEOTIDE SEQUENCE [LARGE SCALE GENOMIC DNA]</scope>
    <source>
        <strain evidence="8">CGMCC 1.18439</strain>
    </source>
</reference>
<evidence type="ECO:0000313" key="8">
    <source>
        <dbReference type="Proteomes" id="UP000632154"/>
    </source>
</evidence>
<accession>A0ABQ3K864</accession>
<keyword evidence="2" id="KW-1003">Cell membrane</keyword>
<sequence>MNLNPSLADLLTLNFNPMVWALLAVAAIVYFWPFVRARRTLQGRQHWPVWKAVLFVLALLSTLWALDSSAAVYTLNSMALYMARLMVLAEVVPPLLLLSLPRGIALDPHSAAGRVLGVLLDPWVAFAVWTAVILFWNIPAGFNASIVTNTAAILLPALYLISGTMIWGAMLRPFPTLQPGTFGKRGWFGFLAALPMMSIAAWWLYAREVLYQPYVGAVCLWNLTPLQNQQISGWIMMLAGLPALGLAVLQLMAWLVEVSEGGGQKPQPRA</sequence>
<keyword evidence="8" id="KW-1185">Reference proteome</keyword>
<feature type="transmembrane region" description="Helical" evidence="6">
    <location>
        <begin position="150"/>
        <end position="174"/>
    </location>
</feature>
<protein>
    <submittedName>
        <fullName evidence="7">Membrane protein</fullName>
    </submittedName>
</protein>
<dbReference type="InterPro" id="IPR019108">
    <property type="entry name" value="Caa3_assmbl_CtaG-rel"/>
</dbReference>
<feature type="transmembrane region" description="Helical" evidence="6">
    <location>
        <begin position="47"/>
        <end position="66"/>
    </location>
</feature>
<evidence type="ECO:0000256" key="2">
    <source>
        <dbReference type="ARBA" id="ARBA00022475"/>
    </source>
</evidence>
<feature type="transmembrane region" description="Helical" evidence="6">
    <location>
        <begin position="112"/>
        <end position="138"/>
    </location>
</feature>
<comment type="subcellular location">
    <subcellularLocation>
        <location evidence="1">Cell membrane</location>
        <topology evidence="1">Multi-pass membrane protein</topology>
    </subcellularLocation>
</comment>
<keyword evidence="5 6" id="KW-0472">Membrane</keyword>
<feature type="transmembrane region" description="Helical" evidence="6">
    <location>
        <begin position="231"/>
        <end position="256"/>
    </location>
</feature>
<keyword evidence="3 6" id="KW-0812">Transmembrane</keyword>
<name>A0ABQ3K864_9DEIO</name>
<proteinExistence type="predicted"/>
<gene>
    <name evidence="7" type="ORF">GCM10017783_13100</name>
</gene>
<dbReference type="Proteomes" id="UP000632154">
    <property type="component" value="Unassembled WGS sequence"/>
</dbReference>
<dbReference type="EMBL" id="BNAL01000013">
    <property type="protein sequence ID" value="GHG02205.1"/>
    <property type="molecule type" value="Genomic_DNA"/>
</dbReference>
<dbReference type="Pfam" id="PF09678">
    <property type="entry name" value="Caa3_CtaG"/>
    <property type="match status" value="1"/>
</dbReference>
<evidence type="ECO:0000256" key="6">
    <source>
        <dbReference type="SAM" id="Phobius"/>
    </source>
</evidence>
<comment type="caution">
    <text evidence="7">The sequence shown here is derived from an EMBL/GenBank/DDBJ whole genome shotgun (WGS) entry which is preliminary data.</text>
</comment>
<evidence type="ECO:0000256" key="4">
    <source>
        <dbReference type="ARBA" id="ARBA00022989"/>
    </source>
</evidence>
<feature type="transmembrane region" description="Helical" evidence="6">
    <location>
        <begin position="15"/>
        <end position="35"/>
    </location>
</feature>
<evidence type="ECO:0000313" key="7">
    <source>
        <dbReference type="EMBL" id="GHG02205.1"/>
    </source>
</evidence>
<evidence type="ECO:0000256" key="5">
    <source>
        <dbReference type="ARBA" id="ARBA00023136"/>
    </source>
</evidence>
<dbReference type="RefSeq" id="WP_189642874.1">
    <property type="nucleotide sequence ID" value="NZ_BNAL01000013.1"/>
</dbReference>
<evidence type="ECO:0000256" key="3">
    <source>
        <dbReference type="ARBA" id="ARBA00022692"/>
    </source>
</evidence>
<keyword evidence="4 6" id="KW-1133">Transmembrane helix</keyword>
<organism evidence="7 8">
    <name type="scientific">Deinococcus piscis</name>
    <dbReference type="NCBI Taxonomy" id="394230"/>
    <lineage>
        <taxon>Bacteria</taxon>
        <taxon>Thermotogati</taxon>
        <taxon>Deinococcota</taxon>
        <taxon>Deinococci</taxon>
        <taxon>Deinococcales</taxon>
        <taxon>Deinococcaceae</taxon>
        <taxon>Deinococcus</taxon>
    </lineage>
</organism>